<accession>A0ACB9MCT3</accession>
<sequence length="416" mass="45401">MVTEVEVKDGAEVGTEVGVRGERSYWKTAVPSPVVGLTLEKWRGPELPGLGFKDEPQLENKPMNGKGRDEIEKKKEVSGEIKEAGGVEVQKGENETYQQTPATDTTTFGSSRITNSFGGRHLQEDIKGVRDKEEGEDIIRKVKEERKWRMMHAGAEVEGALLAADHNLAIHGVLAPFVSAKEEDGELALNFSESLECQSKAHKLASVAHESHDNVDWRTVIHSLSSSGFIPSWSTHLLKPGLSSWHLTLVFADHQGGCPDPTSQSAASPRPSRPSPTFPIQQRRAYATPRLPQIRRRRIHVPSGVPSSRDVFGSDSGDSTSSSDVTSNRSVPPPPVQHQVTEERQRRRRRSDPIPAIGESAFKTHAPSSGRETQNPRPSGVLGSGGFKSQRIPALRVASAFGSTSFQSLSPLPNED</sequence>
<evidence type="ECO:0000313" key="1">
    <source>
        <dbReference type="EMBL" id="KAI4321970.1"/>
    </source>
</evidence>
<keyword evidence="2" id="KW-1185">Reference proteome</keyword>
<comment type="caution">
    <text evidence="1">The sequence shown here is derived from an EMBL/GenBank/DDBJ whole genome shotgun (WGS) entry which is preliminary data.</text>
</comment>
<dbReference type="EMBL" id="CM042889">
    <property type="protein sequence ID" value="KAI4321970.1"/>
    <property type="molecule type" value="Genomic_DNA"/>
</dbReference>
<protein>
    <submittedName>
        <fullName evidence="1">Uncharacterized protein</fullName>
    </submittedName>
</protein>
<proteinExistence type="predicted"/>
<evidence type="ECO:0000313" key="2">
    <source>
        <dbReference type="Proteomes" id="UP001057402"/>
    </source>
</evidence>
<organism evidence="1 2">
    <name type="scientific">Melastoma candidum</name>
    <dbReference type="NCBI Taxonomy" id="119954"/>
    <lineage>
        <taxon>Eukaryota</taxon>
        <taxon>Viridiplantae</taxon>
        <taxon>Streptophyta</taxon>
        <taxon>Embryophyta</taxon>
        <taxon>Tracheophyta</taxon>
        <taxon>Spermatophyta</taxon>
        <taxon>Magnoliopsida</taxon>
        <taxon>eudicotyledons</taxon>
        <taxon>Gunneridae</taxon>
        <taxon>Pentapetalae</taxon>
        <taxon>rosids</taxon>
        <taxon>malvids</taxon>
        <taxon>Myrtales</taxon>
        <taxon>Melastomataceae</taxon>
        <taxon>Melastomatoideae</taxon>
        <taxon>Melastomateae</taxon>
        <taxon>Melastoma</taxon>
    </lineage>
</organism>
<reference evidence="2" key="1">
    <citation type="journal article" date="2023" name="Front. Plant Sci.">
        <title>Chromosomal-level genome assembly of Melastoma candidum provides insights into trichome evolution.</title>
        <authorList>
            <person name="Zhong Y."/>
            <person name="Wu W."/>
            <person name="Sun C."/>
            <person name="Zou P."/>
            <person name="Liu Y."/>
            <person name="Dai S."/>
            <person name="Zhou R."/>
        </authorList>
    </citation>
    <scope>NUCLEOTIDE SEQUENCE [LARGE SCALE GENOMIC DNA]</scope>
</reference>
<gene>
    <name evidence="1" type="ORF">MLD38_035288</name>
</gene>
<dbReference type="Proteomes" id="UP001057402">
    <property type="component" value="Chromosome 10"/>
</dbReference>
<name>A0ACB9MCT3_9MYRT</name>